<feature type="region of interest" description="Disordered" evidence="1">
    <location>
        <begin position="1"/>
        <end position="20"/>
    </location>
</feature>
<dbReference type="InterPro" id="IPR027159">
    <property type="entry name" value="CBP80"/>
</dbReference>
<accession>A0ABN8IAK8</accession>
<feature type="domain" description="MIF4G-like type 1" evidence="2">
    <location>
        <begin position="219"/>
        <end position="314"/>
    </location>
</feature>
<evidence type="ECO:0000313" key="4">
    <source>
        <dbReference type="Proteomes" id="UP000837857"/>
    </source>
</evidence>
<dbReference type="InterPro" id="IPR015172">
    <property type="entry name" value="MIF4G-like_typ-1"/>
</dbReference>
<reference evidence="3" key="1">
    <citation type="submission" date="2022-03" db="EMBL/GenBank/DDBJ databases">
        <authorList>
            <person name="Martin H S."/>
        </authorList>
    </citation>
    <scope>NUCLEOTIDE SEQUENCE</scope>
</reference>
<evidence type="ECO:0000259" key="2">
    <source>
        <dbReference type="Pfam" id="PF09088"/>
    </source>
</evidence>
<evidence type="ECO:0000313" key="3">
    <source>
        <dbReference type="EMBL" id="CAH2049496.1"/>
    </source>
</evidence>
<dbReference type="InterPro" id="IPR016024">
    <property type="entry name" value="ARM-type_fold"/>
</dbReference>
<keyword evidence="4" id="KW-1185">Reference proteome</keyword>
<feature type="non-terminal residue" evidence="3">
    <location>
        <position position="1"/>
    </location>
</feature>
<dbReference type="EMBL" id="OW152831">
    <property type="protein sequence ID" value="CAH2049496.1"/>
    <property type="molecule type" value="Genomic_DNA"/>
</dbReference>
<gene>
    <name evidence="3" type="ORF">IPOD504_LOCUS6866</name>
</gene>
<dbReference type="SUPFAM" id="SSF48371">
    <property type="entry name" value="ARM repeat"/>
    <property type="match status" value="3"/>
</dbReference>
<evidence type="ECO:0000256" key="1">
    <source>
        <dbReference type="SAM" id="MobiDB-lite"/>
    </source>
</evidence>
<dbReference type="Proteomes" id="UP000837857">
    <property type="component" value="Chromosome 19"/>
</dbReference>
<organism evidence="3 4">
    <name type="scientific">Iphiclides podalirius</name>
    <name type="common">scarce swallowtail</name>
    <dbReference type="NCBI Taxonomy" id="110791"/>
    <lineage>
        <taxon>Eukaryota</taxon>
        <taxon>Metazoa</taxon>
        <taxon>Ecdysozoa</taxon>
        <taxon>Arthropoda</taxon>
        <taxon>Hexapoda</taxon>
        <taxon>Insecta</taxon>
        <taxon>Pterygota</taxon>
        <taxon>Neoptera</taxon>
        <taxon>Endopterygota</taxon>
        <taxon>Lepidoptera</taxon>
        <taxon>Glossata</taxon>
        <taxon>Ditrysia</taxon>
        <taxon>Papilionoidea</taxon>
        <taxon>Papilionidae</taxon>
        <taxon>Papilioninae</taxon>
        <taxon>Iphiclides</taxon>
    </lineage>
</organism>
<dbReference type="PANTHER" id="PTHR12412:SF2">
    <property type="entry name" value="NUCLEAR CAP-BINDING PROTEIN SUBUNIT 1"/>
    <property type="match status" value="1"/>
</dbReference>
<protein>
    <recommendedName>
        <fullName evidence="2">MIF4G-like type 1 domain-containing protein</fullName>
    </recommendedName>
</protein>
<proteinExistence type="predicted"/>
<dbReference type="Pfam" id="PF09088">
    <property type="entry name" value="MIF4G_like"/>
    <property type="match status" value="1"/>
</dbReference>
<sequence length="341" mass="40065">MNRRRGHEEEDGYDRVHRKRRRVSENQEIEDRLESLILRVGEKSSSSLESNLEGLASVLEADLSTFRVKILRILTECAIRMPEKCTIYATLVDSPHLQEEYLDCLWAQIKKLRQDNWSEKHIPRPYLAFDSILCEALQHTLPSIQPPPHNDGDTYPMPRVIFRMFDYTDCPDGPVLPGAHSIERFLIEEHLHNIIEAYHLERKECAAQLLCFPYKAKIPLEYCIVEPSTMPQVLAQATEILFMRIDTMNVACFDRFANWFAYHLSNFQYRWSWEDWEGCIQLDPEHPKPRFIREVLGKCLRLSYHQRVKDMIPETLAPLVPLKPEPIYKYSMEGAEYRTGN</sequence>
<name>A0ABN8IAK8_9NEOP</name>
<dbReference type="Gene3D" id="1.25.40.180">
    <property type="match status" value="4"/>
</dbReference>
<dbReference type="PANTHER" id="PTHR12412">
    <property type="entry name" value="CAP BINDING PROTEIN"/>
    <property type="match status" value="1"/>
</dbReference>